<dbReference type="FunFam" id="3.30.420.10:FF:000031">
    <property type="entry name" value="RNA exonuclease 1"/>
    <property type="match status" value="1"/>
</dbReference>
<dbReference type="Proteomes" id="UP000521872">
    <property type="component" value="Unassembled WGS sequence"/>
</dbReference>
<evidence type="ECO:0000256" key="4">
    <source>
        <dbReference type="ARBA" id="ARBA00022801"/>
    </source>
</evidence>
<dbReference type="GO" id="GO:0003676">
    <property type="term" value="F:nucleic acid binding"/>
    <property type="evidence" value="ECO:0007669"/>
    <property type="project" value="InterPro"/>
</dbReference>
<dbReference type="SUPFAM" id="SSF53098">
    <property type="entry name" value="Ribonuclease H-like"/>
    <property type="match status" value="1"/>
</dbReference>
<evidence type="ECO:0000259" key="8">
    <source>
        <dbReference type="SMART" id="SM00479"/>
    </source>
</evidence>
<organism evidence="9 10">
    <name type="scientific">Agrocybe pediades</name>
    <dbReference type="NCBI Taxonomy" id="84607"/>
    <lineage>
        <taxon>Eukaryota</taxon>
        <taxon>Fungi</taxon>
        <taxon>Dikarya</taxon>
        <taxon>Basidiomycota</taxon>
        <taxon>Agaricomycotina</taxon>
        <taxon>Agaricomycetes</taxon>
        <taxon>Agaricomycetidae</taxon>
        <taxon>Agaricales</taxon>
        <taxon>Agaricineae</taxon>
        <taxon>Strophariaceae</taxon>
        <taxon>Agrocybe</taxon>
    </lineage>
</organism>
<dbReference type="SMART" id="SM00479">
    <property type="entry name" value="EXOIII"/>
    <property type="match status" value="1"/>
</dbReference>
<comment type="similarity">
    <text evidence="2">Belongs to the REXO1/REXO3 family.</text>
</comment>
<evidence type="ECO:0000256" key="2">
    <source>
        <dbReference type="ARBA" id="ARBA00006357"/>
    </source>
</evidence>
<proteinExistence type="inferred from homology"/>
<evidence type="ECO:0000256" key="5">
    <source>
        <dbReference type="ARBA" id="ARBA00022839"/>
    </source>
</evidence>
<evidence type="ECO:0000313" key="9">
    <source>
        <dbReference type="EMBL" id="KAF4619142.1"/>
    </source>
</evidence>
<dbReference type="Gene3D" id="3.30.420.10">
    <property type="entry name" value="Ribonuclease H-like superfamily/Ribonuclease H"/>
    <property type="match status" value="1"/>
</dbReference>
<dbReference type="InterPro" id="IPR031736">
    <property type="entry name" value="REXO1-like_dom"/>
</dbReference>
<dbReference type="CDD" id="cd06145">
    <property type="entry name" value="REX1_like"/>
    <property type="match status" value="1"/>
</dbReference>
<sequence>MFPTLGLFNKLACPDSNNCTRPQCLFSHSSTLPPPPPLVPRLPLPSQPPNTATASTSAKSKDALIPTKRPAISSPPANAPPKVFEPPRKLQKVGTLQRPSAIPSSSRTESGVPVLRINAAQSLVPLPVRQTMLKTLYDHFVVLYSSIQSSDSLLASEHALKQEDEIYRKSTKLTYRNAVIQCVGRIKRREQPTSISHPSVGTEDEIAEREQAQKSLESLHLSGELLQPLVHSVKDLESWGYFIDIPPGPGGDQPSHVGKLAKCDRCGQYFQVESHDFKQKCIYHWGKPYTSKVEGQKVRTYTCCSRPVADGEGCSHGPHVFYESKPEELHARHPFSFLSSPEPDKPKLDVVALDCEMIYTTGGMRVARVSIVDGRGKEILDEFIKMDEGVDVIDYNTRFSGITAENLGSALLTLKSIRSTLDSMIDTNTILIGHALDNDLKTLRIIHHRCIDTAILFPHRAGPPYRRSLKDLVREKLGKMIQMGDATEGHSSVEDASSTLDLLRWYILNKQKSAVQSGAAT</sequence>
<dbReference type="PANTHER" id="PTHR12801">
    <property type="entry name" value="RNA EXONUCLEASE REXO1 / RECO3 FAMILY MEMBER-RELATED"/>
    <property type="match status" value="1"/>
</dbReference>
<dbReference type="InterPro" id="IPR013520">
    <property type="entry name" value="Ribonucl_H"/>
</dbReference>
<accession>A0A8H4QX90</accession>
<keyword evidence="10" id="KW-1185">Reference proteome</keyword>
<dbReference type="EMBL" id="JAACJL010000016">
    <property type="protein sequence ID" value="KAF4619142.1"/>
    <property type="molecule type" value="Genomic_DNA"/>
</dbReference>
<evidence type="ECO:0000256" key="1">
    <source>
        <dbReference type="ARBA" id="ARBA00004123"/>
    </source>
</evidence>
<protein>
    <recommendedName>
        <fullName evidence="8">Exonuclease domain-containing protein</fullName>
    </recommendedName>
</protein>
<reference evidence="9 10" key="1">
    <citation type="submission" date="2019-12" db="EMBL/GenBank/DDBJ databases">
        <authorList>
            <person name="Floudas D."/>
            <person name="Bentzer J."/>
            <person name="Ahren D."/>
            <person name="Johansson T."/>
            <person name="Persson P."/>
            <person name="Tunlid A."/>
        </authorList>
    </citation>
    <scope>NUCLEOTIDE SEQUENCE [LARGE SCALE GENOMIC DNA]</scope>
    <source>
        <strain evidence="9 10">CBS 102.39</strain>
    </source>
</reference>
<evidence type="ECO:0000256" key="3">
    <source>
        <dbReference type="ARBA" id="ARBA00022722"/>
    </source>
</evidence>
<gene>
    <name evidence="9" type="ORF">D9613_005311</name>
</gene>
<dbReference type="Pfam" id="PF00929">
    <property type="entry name" value="RNase_T"/>
    <property type="match status" value="1"/>
</dbReference>
<keyword evidence="4" id="KW-0378">Hydrolase</keyword>
<dbReference type="Pfam" id="PF15870">
    <property type="entry name" value="EloA-BP1"/>
    <property type="match status" value="1"/>
</dbReference>
<dbReference type="GO" id="GO:0005634">
    <property type="term" value="C:nucleus"/>
    <property type="evidence" value="ECO:0007669"/>
    <property type="project" value="UniProtKB-SubCell"/>
</dbReference>
<evidence type="ECO:0000256" key="6">
    <source>
        <dbReference type="ARBA" id="ARBA00023242"/>
    </source>
</evidence>
<evidence type="ECO:0000313" key="10">
    <source>
        <dbReference type="Proteomes" id="UP000521872"/>
    </source>
</evidence>
<dbReference type="AlphaFoldDB" id="A0A8H4QX90"/>
<feature type="compositionally biased region" description="Low complexity" evidence="7">
    <location>
        <begin position="49"/>
        <end position="58"/>
    </location>
</feature>
<keyword evidence="3" id="KW-0540">Nuclease</keyword>
<keyword evidence="5" id="KW-0269">Exonuclease</keyword>
<dbReference type="InterPro" id="IPR047021">
    <property type="entry name" value="REXO1/3/4-like"/>
</dbReference>
<dbReference type="PANTHER" id="PTHR12801:SF115">
    <property type="entry name" value="FI18136P1-RELATED"/>
    <property type="match status" value="1"/>
</dbReference>
<keyword evidence="6" id="KW-0539">Nucleus</keyword>
<dbReference type="GO" id="GO:0004527">
    <property type="term" value="F:exonuclease activity"/>
    <property type="evidence" value="ECO:0007669"/>
    <property type="project" value="UniProtKB-KW"/>
</dbReference>
<dbReference type="InterPro" id="IPR034922">
    <property type="entry name" value="REX1-like_exo"/>
</dbReference>
<comment type="subcellular location">
    <subcellularLocation>
        <location evidence="1">Nucleus</location>
    </subcellularLocation>
</comment>
<feature type="compositionally biased region" description="Pro residues" evidence="7">
    <location>
        <begin position="32"/>
        <end position="48"/>
    </location>
</feature>
<feature type="domain" description="Exonuclease" evidence="8">
    <location>
        <begin position="349"/>
        <end position="512"/>
    </location>
</feature>
<dbReference type="GO" id="GO:0010629">
    <property type="term" value="P:negative regulation of gene expression"/>
    <property type="evidence" value="ECO:0007669"/>
    <property type="project" value="UniProtKB-ARBA"/>
</dbReference>
<dbReference type="InterPro" id="IPR036397">
    <property type="entry name" value="RNaseH_sf"/>
</dbReference>
<comment type="caution">
    <text evidence="9">The sequence shown here is derived from an EMBL/GenBank/DDBJ whole genome shotgun (WGS) entry which is preliminary data.</text>
</comment>
<dbReference type="InterPro" id="IPR012337">
    <property type="entry name" value="RNaseH-like_sf"/>
</dbReference>
<evidence type="ECO:0000256" key="7">
    <source>
        <dbReference type="SAM" id="MobiDB-lite"/>
    </source>
</evidence>
<name>A0A8H4QX90_9AGAR</name>
<feature type="region of interest" description="Disordered" evidence="7">
    <location>
        <begin position="31"/>
        <end position="86"/>
    </location>
</feature>